<dbReference type="Proteomes" id="UP000323819">
    <property type="component" value="Unassembled WGS sequence"/>
</dbReference>
<name>A0ABD7SSF0_VIBCL</name>
<comment type="caution">
    <text evidence="2">The sequence shown here is derived from an EMBL/GenBank/DDBJ whole genome shotgun (WGS) entry which is preliminary data.</text>
</comment>
<dbReference type="RefSeq" id="WP_032468291.1">
    <property type="nucleotide sequence ID" value="NZ_CP090388.1"/>
</dbReference>
<dbReference type="InterPro" id="IPR008687">
    <property type="entry name" value="MobC"/>
</dbReference>
<evidence type="ECO:0000259" key="1">
    <source>
        <dbReference type="Pfam" id="PF05713"/>
    </source>
</evidence>
<organism evidence="2 3">
    <name type="scientific">Vibrio cholerae</name>
    <dbReference type="NCBI Taxonomy" id="666"/>
    <lineage>
        <taxon>Bacteria</taxon>
        <taxon>Pseudomonadati</taxon>
        <taxon>Pseudomonadota</taxon>
        <taxon>Gammaproteobacteria</taxon>
        <taxon>Vibrionales</taxon>
        <taxon>Vibrionaceae</taxon>
        <taxon>Vibrio</taxon>
    </lineage>
</organism>
<dbReference type="AlphaFoldDB" id="A0ABD7SSF0"/>
<proteinExistence type="predicted"/>
<protein>
    <submittedName>
        <fullName evidence="2">MobC family plasmid mobilization relaxosome protein</fullName>
    </submittedName>
</protein>
<evidence type="ECO:0000313" key="2">
    <source>
        <dbReference type="EMBL" id="TXX67491.1"/>
    </source>
</evidence>
<reference evidence="2 3" key="1">
    <citation type="submission" date="2019-06" db="EMBL/GenBank/DDBJ databases">
        <title>Vibrio cholerae phylogeny based on whole-genome sequencing reveals genetic diversity and population strucutre.</title>
        <authorList>
            <person name="Zhiqiu Y."/>
            <person name="Bin L."/>
            <person name="Lingyan J."/>
        </authorList>
    </citation>
    <scope>NUCLEOTIDE SEQUENCE [LARGE SCALE GENOMIC DNA]</scope>
    <source>
        <strain evidence="2 3">N2814</strain>
    </source>
</reference>
<dbReference type="Pfam" id="PF05713">
    <property type="entry name" value="MobC"/>
    <property type="match status" value="1"/>
</dbReference>
<feature type="domain" description="Bacterial mobilisation" evidence="1">
    <location>
        <begin position="68"/>
        <end position="83"/>
    </location>
</feature>
<gene>
    <name evidence="2" type="ORF">FXF03_00540</name>
</gene>
<dbReference type="EMBL" id="VSIJ01000002">
    <property type="protein sequence ID" value="TXX67491.1"/>
    <property type="molecule type" value="Genomic_DNA"/>
</dbReference>
<evidence type="ECO:0000313" key="3">
    <source>
        <dbReference type="Proteomes" id="UP000323819"/>
    </source>
</evidence>
<sequence length="114" mass="13000">MTKETASIHVQAKLTPAEYEPFRMIIEETGIKKATLFRHVILANKQNVFVPEKQSTDKKRLIFIASKSSNNLNQIARQLNSAYRGGVVSERVYLDVLNKLVSLESFFKKAIEKC</sequence>
<accession>A0ABD7SSF0</accession>